<evidence type="ECO:0000313" key="2">
    <source>
        <dbReference type="Ensembl" id="ENSDCDP00010013921.1"/>
    </source>
</evidence>
<keyword evidence="1" id="KW-0472">Membrane</keyword>
<dbReference type="AlphaFoldDB" id="A0AAY4B2G1"/>
<feature type="transmembrane region" description="Helical" evidence="1">
    <location>
        <begin position="259"/>
        <end position="276"/>
    </location>
</feature>
<organism evidence="2 3">
    <name type="scientific">Denticeps clupeoides</name>
    <name type="common">denticle herring</name>
    <dbReference type="NCBI Taxonomy" id="299321"/>
    <lineage>
        <taxon>Eukaryota</taxon>
        <taxon>Metazoa</taxon>
        <taxon>Chordata</taxon>
        <taxon>Craniata</taxon>
        <taxon>Vertebrata</taxon>
        <taxon>Euteleostomi</taxon>
        <taxon>Actinopterygii</taxon>
        <taxon>Neopterygii</taxon>
        <taxon>Teleostei</taxon>
        <taxon>Clupei</taxon>
        <taxon>Clupeiformes</taxon>
        <taxon>Denticipitoidei</taxon>
        <taxon>Denticipitidae</taxon>
        <taxon>Denticeps</taxon>
    </lineage>
</organism>
<sequence>MFSILPSFWSPLNASPLDGILRGKSARWLFSKVAHDRPRRRPITGGFYSPGVIGACGISVLSNLMRVHLLVRDSSFTPENGTKQQLAYKEKPGFFGRLAGVLHFLCLTGLLSLLGARASSLVVLEFSLRAVLAAVTVGVDGPRGICQFLIQCQFSLGCALSCSIHFLHEEAPHRTLSLLLAAGLSWLLWGQSQRLRSHVAKFYPLHSSERNCGACISLLNTRHNLIPFLSRAVIVTFAVGGVTAICTVNQHFLAEVEAMRFWTLLSLCYTLLLVYIQEEQQRLPVEQVMLQSVGLRLGGLLVLLLMVGHWADVAHILFTLLGEVVCLLSSHDLVRTLPGKEDDDISSLMYHEDVPSDGVKCRKAD</sequence>
<evidence type="ECO:0000313" key="3">
    <source>
        <dbReference type="Proteomes" id="UP000694580"/>
    </source>
</evidence>
<dbReference type="InterPro" id="IPR031648">
    <property type="entry name" value="TMEM82"/>
</dbReference>
<feature type="transmembrane region" description="Helical" evidence="1">
    <location>
        <begin position="94"/>
        <end position="114"/>
    </location>
</feature>
<name>A0AAY4B2G1_9TELE</name>
<reference evidence="2 3" key="1">
    <citation type="submission" date="2020-06" db="EMBL/GenBank/DDBJ databases">
        <authorList>
            <consortium name="Wellcome Sanger Institute Data Sharing"/>
        </authorList>
    </citation>
    <scope>NUCLEOTIDE SEQUENCE [LARGE SCALE GENOMIC DNA]</scope>
</reference>
<dbReference type="Ensembl" id="ENSDCDT00010014686.1">
    <property type="protein sequence ID" value="ENSDCDP00010013921.1"/>
    <property type="gene ID" value="ENSDCDG00010006401.1"/>
</dbReference>
<keyword evidence="1" id="KW-0812">Transmembrane</keyword>
<feature type="transmembrane region" description="Helical" evidence="1">
    <location>
        <begin position="47"/>
        <end position="65"/>
    </location>
</feature>
<gene>
    <name evidence="2" type="primary">TMEM82</name>
</gene>
<reference evidence="2" key="3">
    <citation type="submission" date="2025-09" db="UniProtKB">
        <authorList>
            <consortium name="Ensembl"/>
        </authorList>
    </citation>
    <scope>IDENTIFICATION</scope>
</reference>
<dbReference type="Proteomes" id="UP000694580">
    <property type="component" value="Chromosome 12"/>
</dbReference>
<keyword evidence="1" id="KW-1133">Transmembrane helix</keyword>
<dbReference type="PANTHER" id="PTHR35257:SF1">
    <property type="entry name" value="TRANSMEMBRANE PROTEIN 82"/>
    <property type="match status" value="1"/>
</dbReference>
<evidence type="ECO:0000256" key="1">
    <source>
        <dbReference type="SAM" id="Phobius"/>
    </source>
</evidence>
<feature type="transmembrane region" description="Helical" evidence="1">
    <location>
        <begin position="232"/>
        <end position="253"/>
    </location>
</feature>
<reference evidence="2" key="2">
    <citation type="submission" date="2025-08" db="UniProtKB">
        <authorList>
            <consortium name="Ensembl"/>
        </authorList>
    </citation>
    <scope>IDENTIFICATION</scope>
</reference>
<accession>A0AAY4B2G1</accession>
<protein>
    <recommendedName>
        <fullName evidence="4">Transmembrane protein 82</fullName>
    </recommendedName>
</protein>
<keyword evidence="3" id="KW-1185">Reference proteome</keyword>
<dbReference type="PANTHER" id="PTHR35257">
    <property type="entry name" value="TRANSMEMBRANE PROTEIN 82"/>
    <property type="match status" value="1"/>
</dbReference>
<dbReference type="Pfam" id="PF15816">
    <property type="entry name" value="TMEM82"/>
    <property type="match status" value="1"/>
</dbReference>
<evidence type="ECO:0008006" key="4">
    <source>
        <dbReference type="Google" id="ProtNLM"/>
    </source>
</evidence>
<dbReference type="GeneTree" id="ENSGT00500000045021"/>
<proteinExistence type="predicted"/>